<dbReference type="AlphaFoldDB" id="A0A8J7HSJ8"/>
<dbReference type="EMBL" id="JAECZC010000015">
    <property type="protein sequence ID" value="MBH8562697.1"/>
    <property type="molecule type" value="Genomic_DNA"/>
</dbReference>
<dbReference type="Proteomes" id="UP000632766">
    <property type="component" value="Unassembled WGS sequence"/>
</dbReference>
<reference evidence="1 2" key="1">
    <citation type="journal article" date="2021" name="Int. J. Syst. Evol. Microbiol.">
        <title>Amazonocrinis nigriterrae gen. nov., sp. nov., Atlanticothrix silvestris gen. nov., sp. nov. and Dendronalium phyllosphericum gen. nov., sp. nov., nostocacean cyanobacteria from Brazilian environments.</title>
        <authorList>
            <person name="Alvarenga D.O."/>
            <person name="Andreote A.P.D."/>
            <person name="Branco L.H.Z."/>
            <person name="Delbaje E."/>
            <person name="Cruz R.B."/>
            <person name="Varani A.M."/>
            <person name="Fiore M.F."/>
        </authorList>
    </citation>
    <scope>NUCLEOTIDE SEQUENCE [LARGE SCALE GENOMIC DNA]</scope>
    <source>
        <strain evidence="1 2">CENA67</strain>
    </source>
</reference>
<evidence type="ECO:0000313" key="2">
    <source>
        <dbReference type="Proteomes" id="UP000632766"/>
    </source>
</evidence>
<dbReference type="RefSeq" id="WP_198124603.1">
    <property type="nucleotide sequence ID" value="NZ_JAECZC010000015.1"/>
</dbReference>
<evidence type="ECO:0000313" key="1">
    <source>
        <dbReference type="EMBL" id="MBH8562697.1"/>
    </source>
</evidence>
<gene>
    <name evidence="1" type="ORF">I8748_10990</name>
</gene>
<keyword evidence="2" id="KW-1185">Reference proteome</keyword>
<comment type="caution">
    <text evidence="1">The sequence shown here is derived from an EMBL/GenBank/DDBJ whole genome shotgun (WGS) entry which is preliminary data.</text>
</comment>
<protein>
    <submittedName>
        <fullName evidence="1">Uncharacterized protein</fullName>
    </submittedName>
</protein>
<accession>A0A8J7HSJ8</accession>
<name>A0A8J7HSJ8_9NOST</name>
<proteinExistence type="predicted"/>
<sequence length="87" mass="10205">MTLETLNQILKQLETLDIKELQQLNQTIQRYLADKEESAKQASFHQSLIDSGLVKQIKHHAYEPINERRLIHVEGKPVSETIIEERR</sequence>
<organism evidence="1 2">
    <name type="scientific">Amazonocrinis nigriterrae CENA67</name>
    <dbReference type="NCBI Taxonomy" id="2794033"/>
    <lineage>
        <taxon>Bacteria</taxon>
        <taxon>Bacillati</taxon>
        <taxon>Cyanobacteriota</taxon>
        <taxon>Cyanophyceae</taxon>
        <taxon>Nostocales</taxon>
        <taxon>Nostocaceae</taxon>
        <taxon>Amazonocrinis</taxon>
        <taxon>Amazonocrinis nigriterrae</taxon>
    </lineage>
</organism>